<evidence type="ECO:0000256" key="3">
    <source>
        <dbReference type="ARBA" id="ARBA00022475"/>
    </source>
</evidence>
<accession>A0A916ZSD4</accession>
<evidence type="ECO:0000256" key="7">
    <source>
        <dbReference type="ARBA" id="ARBA00023136"/>
    </source>
</evidence>
<feature type="transmembrane region" description="Helical" evidence="9">
    <location>
        <begin position="506"/>
        <end position="524"/>
    </location>
</feature>
<feature type="transmembrane region" description="Helical" evidence="9">
    <location>
        <begin position="107"/>
        <end position="128"/>
    </location>
</feature>
<keyword evidence="3 9" id="KW-1003">Cell membrane</keyword>
<keyword evidence="4 9" id="KW-0808">Transferase</keyword>
<feature type="transmembrane region" description="Helical" evidence="9">
    <location>
        <begin position="82"/>
        <end position="100"/>
    </location>
</feature>
<dbReference type="GO" id="GO:0005886">
    <property type="term" value="C:plasma membrane"/>
    <property type="evidence" value="ECO:0007669"/>
    <property type="project" value="UniProtKB-SubCell"/>
</dbReference>
<dbReference type="InterPro" id="IPR003010">
    <property type="entry name" value="C-N_Hydrolase"/>
</dbReference>
<feature type="transmembrane region" description="Helical" evidence="9">
    <location>
        <begin position="6"/>
        <end position="34"/>
    </location>
</feature>
<feature type="transmembrane region" description="Helical" evidence="9">
    <location>
        <begin position="55"/>
        <end position="76"/>
    </location>
</feature>
<dbReference type="PROSITE" id="PS50263">
    <property type="entry name" value="CN_HYDROLASE"/>
    <property type="match status" value="1"/>
</dbReference>
<dbReference type="Gene3D" id="3.60.110.10">
    <property type="entry name" value="Carbon-nitrogen hydrolase"/>
    <property type="match status" value="1"/>
</dbReference>
<keyword evidence="5 9" id="KW-0812">Transmembrane</keyword>
<feature type="domain" description="CN hydrolase" evidence="10">
    <location>
        <begin position="225"/>
        <end position="493"/>
    </location>
</feature>
<protein>
    <recommendedName>
        <fullName evidence="9">Apolipoprotein N-acyltransferase</fullName>
        <shortName evidence="9">ALP N-acyltransferase</shortName>
        <ecNumber evidence="9">2.3.1.269</ecNumber>
    </recommendedName>
</protein>
<comment type="function">
    <text evidence="9">Catalyzes the phospholipid dependent N-acylation of the N-terminal cysteine of apolipoprotein, the last step in lipoprotein maturation.</text>
</comment>
<dbReference type="Proteomes" id="UP000599688">
    <property type="component" value="Unassembled WGS sequence"/>
</dbReference>
<sequence>MDISKILLALTSGVLLAVAWPTYGFVFCLFFAFVPLFVAEFKLRQKSTSKTKLKLFSYAYVAFLIWNLITTSWLYYSDAFGMFFAVLVNSLLMSLVFLLYHIVAKRVNFTAASSFFVAIWICFEYLHLHWEFSWPWLNLGNAFSENTALIQWYEYTGTFGGTLWVLLSNVLIFKTVLLFQQHKEKSILVRNAFKLFLLIGLPILASFVIRANLAEAEDYIEVVALQPNIDPYSEKYHTDDEAMKTKLLELASIKIKASTDLVLLPETVFAQGTRLGKYQLSEAHSFSQSLISNYPNVSVLGGISAYDILANETQKSHQSNWHQRGFWYNDYNAAFFEQANKQPEFYYKSKLVVGVENFPYQSVLRPILGDVMLDLGGTVAMKTTQSDRSAFALSNDVKVAPIICYESVYGEFVTGYVKNGAQILGIMTNDAWWGETQGHQQHWSYAKLRALETRKAVVRSANTGFSGFIDADGTVFKKTAYNQKTVISTKVPVYNKTTFYVQTGDYLARIAQFLALFIFLFAVVKFKRSGVKR</sequence>
<proteinExistence type="inferred from homology"/>
<comment type="subcellular location">
    <subcellularLocation>
        <location evidence="1 9">Cell membrane</location>
        <topology evidence="1 9">Multi-pass membrane protein</topology>
    </subcellularLocation>
</comment>
<dbReference type="EMBL" id="BMGL01000006">
    <property type="protein sequence ID" value="GGE11695.1"/>
    <property type="molecule type" value="Genomic_DNA"/>
</dbReference>
<evidence type="ECO:0000256" key="8">
    <source>
        <dbReference type="ARBA" id="ARBA00023315"/>
    </source>
</evidence>
<dbReference type="GO" id="GO:0016410">
    <property type="term" value="F:N-acyltransferase activity"/>
    <property type="evidence" value="ECO:0007669"/>
    <property type="project" value="UniProtKB-UniRule"/>
</dbReference>
<comment type="pathway">
    <text evidence="9">Protein modification; lipoprotein biosynthesis (N-acyl transfer).</text>
</comment>
<comment type="catalytic activity">
    <reaction evidence="9">
        <text>N-terminal S-1,2-diacyl-sn-glyceryl-L-cysteinyl-[lipoprotein] + a glycerophospholipid = N-acyl-S-1,2-diacyl-sn-glyceryl-L-cysteinyl-[lipoprotein] + a 2-acyl-sn-glycero-3-phospholipid + H(+)</text>
        <dbReference type="Rhea" id="RHEA:48228"/>
        <dbReference type="Rhea" id="RHEA-COMP:14681"/>
        <dbReference type="Rhea" id="RHEA-COMP:14684"/>
        <dbReference type="ChEBI" id="CHEBI:15378"/>
        <dbReference type="ChEBI" id="CHEBI:136912"/>
        <dbReference type="ChEBI" id="CHEBI:140656"/>
        <dbReference type="ChEBI" id="CHEBI:140657"/>
        <dbReference type="ChEBI" id="CHEBI:140660"/>
        <dbReference type="EC" id="2.3.1.269"/>
    </reaction>
</comment>
<evidence type="ECO:0000256" key="2">
    <source>
        <dbReference type="ARBA" id="ARBA00010065"/>
    </source>
</evidence>
<evidence type="ECO:0000256" key="1">
    <source>
        <dbReference type="ARBA" id="ARBA00004651"/>
    </source>
</evidence>
<dbReference type="Pfam" id="PF20154">
    <property type="entry name" value="LNT_N"/>
    <property type="match status" value="1"/>
</dbReference>
<dbReference type="EC" id="2.3.1.269" evidence="9"/>
<organism evidence="11 12">
    <name type="scientific">Psychroflexus salis</name>
    <dbReference type="NCBI Taxonomy" id="1526574"/>
    <lineage>
        <taxon>Bacteria</taxon>
        <taxon>Pseudomonadati</taxon>
        <taxon>Bacteroidota</taxon>
        <taxon>Flavobacteriia</taxon>
        <taxon>Flavobacteriales</taxon>
        <taxon>Flavobacteriaceae</taxon>
        <taxon>Psychroflexus</taxon>
    </lineage>
</organism>
<dbReference type="GO" id="GO:0042158">
    <property type="term" value="P:lipoprotein biosynthetic process"/>
    <property type="evidence" value="ECO:0007669"/>
    <property type="project" value="UniProtKB-UniRule"/>
</dbReference>
<keyword evidence="6 9" id="KW-1133">Transmembrane helix</keyword>
<feature type="transmembrane region" description="Helical" evidence="9">
    <location>
        <begin position="161"/>
        <end position="179"/>
    </location>
</feature>
<dbReference type="CDD" id="cd07571">
    <property type="entry name" value="ALP_N-acyl_transferase"/>
    <property type="match status" value="1"/>
</dbReference>
<comment type="caution">
    <text evidence="11">The sequence shown here is derived from an EMBL/GenBank/DDBJ whole genome shotgun (WGS) entry which is preliminary data.</text>
</comment>
<evidence type="ECO:0000256" key="9">
    <source>
        <dbReference type="HAMAP-Rule" id="MF_01148"/>
    </source>
</evidence>
<name>A0A916ZSD4_9FLAO</name>
<dbReference type="AlphaFoldDB" id="A0A916ZSD4"/>
<dbReference type="RefSeq" id="WP_229737192.1">
    <property type="nucleotide sequence ID" value="NZ_BMGL01000006.1"/>
</dbReference>
<evidence type="ECO:0000259" key="10">
    <source>
        <dbReference type="PROSITE" id="PS50263"/>
    </source>
</evidence>
<reference evidence="11 12" key="1">
    <citation type="journal article" date="2014" name="Int. J. Syst. Evol. Microbiol.">
        <title>Complete genome sequence of Corynebacterium casei LMG S-19264T (=DSM 44701T), isolated from a smear-ripened cheese.</title>
        <authorList>
            <consortium name="US DOE Joint Genome Institute (JGI-PGF)"/>
            <person name="Walter F."/>
            <person name="Albersmeier A."/>
            <person name="Kalinowski J."/>
            <person name="Ruckert C."/>
        </authorList>
    </citation>
    <scope>NUCLEOTIDE SEQUENCE [LARGE SCALE GENOMIC DNA]</scope>
    <source>
        <strain evidence="11 12">CGMCC 1.12925</strain>
    </source>
</reference>
<dbReference type="Pfam" id="PF00795">
    <property type="entry name" value="CN_hydrolase"/>
    <property type="match status" value="1"/>
</dbReference>
<evidence type="ECO:0000256" key="6">
    <source>
        <dbReference type="ARBA" id="ARBA00022989"/>
    </source>
</evidence>
<dbReference type="InterPro" id="IPR045378">
    <property type="entry name" value="LNT_N"/>
</dbReference>
<dbReference type="HAMAP" id="MF_01148">
    <property type="entry name" value="Lnt"/>
    <property type="match status" value="1"/>
</dbReference>
<keyword evidence="7 9" id="KW-0472">Membrane</keyword>
<keyword evidence="12" id="KW-1185">Reference proteome</keyword>
<feature type="transmembrane region" description="Helical" evidence="9">
    <location>
        <begin position="191"/>
        <end position="209"/>
    </location>
</feature>
<dbReference type="InterPro" id="IPR004563">
    <property type="entry name" value="Apolipo_AcylTrfase"/>
</dbReference>
<evidence type="ECO:0000313" key="11">
    <source>
        <dbReference type="EMBL" id="GGE11695.1"/>
    </source>
</evidence>
<dbReference type="NCBIfam" id="TIGR00546">
    <property type="entry name" value="lnt"/>
    <property type="match status" value="1"/>
</dbReference>
<dbReference type="PANTHER" id="PTHR38686:SF1">
    <property type="entry name" value="APOLIPOPROTEIN N-ACYLTRANSFERASE"/>
    <property type="match status" value="1"/>
</dbReference>
<dbReference type="InterPro" id="IPR036526">
    <property type="entry name" value="C-N_Hydrolase_sf"/>
</dbReference>
<gene>
    <name evidence="9 11" type="primary">lnt</name>
    <name evidence="11" type="ORF">GCM10010831_11440</name>
</gene>
<evidence type="ECO:0000256" key="4">
    <source>
        <dbReference type="ARBA" id="ARBA00022679"/>
    </source>
</evidence>
<comment type="similarity">
    <text evidence="2 9">Belongs to the CN hydrolase family. Apolipoprotein N-acyltransferase subfamily.</text>
</comment>
<dbReference type="PANTHER" id="PTHR38686">
    <property type="entry name" value="APOLIPOPROTEIN N-ACYLTRANSFERASE"/>
    <property type="match status" value="1"/>
</dbReference>
<keyword evidence="8 9" id="KW-0012">Acyltransferase</keyword>
<evidence type="ECO:0000256" key="5">
    <source>
        <dbReference type="ARBA" id="ARBA00022692"/>
    </source>
</evidence>
<evidence type="ECO:0000313" key="12">
    <source>
        <dbReference type="Proteomes" id="UP000599688"/>
    </source>
</evidence>
<dbReference type="SUPFAM" id="SSF56317">
    <property type="entry name" value="Carbon-nitrogen hydrolase"/>
    <property type="match status" value="1"/>
</dbReference>